<gene>
    <name evidence="2" type="ORF">AC529_16830</name>
</gene>
<organism evidence="2 3">
    <name type="scientific">Thermobifida cellulosilytica TB100</name>
    <dbReference type="NCBI Taxonomy" id="665004"/>
    <lineage>
        <taxon>Bacteria</taxon>
        <taxon>Bacillati</taxon>
        <taxon>Actinomycetota</taxon>
        <taxon>Actinomycetes</taxon>
        <taxon>Streptosporangiales</taxon>
        <taxon>Nocardiopsidaceae</taxon>
        <taxon>Thermobifida</taxon>
    </lineage>
</organism>
<dbReference type="Proteomes" id="UP000074382">
    <property type="component" value="Unassembled WGS sequence"/>
</dbReference>
<feature type="region of interest" description="Disordered" evidence="1">
    <location>
        <begin position="1"/>
        <end position="29"/>
    </location>
</feature>
<evidence type="ECO:0000313" key="2">
    <source>
        <dbReference type="EMBL" id="KUP95602.1"/>
    </source>
</evidence>
<accession>A0A147KE77</accession>
<feature type="compositionally biased region" description="Polar residues" evidence="1">
    <location>
        <begin position="1"/>
        <end position="11"/>
    </location>
</feature>
<proteinExistence type="predicted"/>
<evidence type="ECO:0000256" key="1">
    <source>
        <dbReference type="SAM" id="MobiDB-lite"/>
    </source>
</evidence>
<dbReference type="AlphaFoldDB" id="A0A147KE77"/>
<comment type="caution">
    <text evidence="2">The sequence shown here is derived from an EMBL/GenBank/DDBJ whole genome shotgun (WGS) entry which is preliminary data.</text>
</comment>
<dbReference type="EMBL" id="LGEM01000119">
    <property type="protein sequence ID" value="KUP95602.1"/>
    <property type="molecule type" value="Genomic_DNA"/>
</dbReference>
<reference evidence="3" key="1">
    <citation type="journal article" date="2017" name="Acta Aliment.">
        <title>Plant polysaccharide degrading enzyme system of Thermpbifida cellulosilytica TB100 revealed by de novo genome project data.</title>
        <authorList>
            <person name="Toth A."/>
            <person name="Baka E."/>
            <person name="Luzics S."/>
            <person name="Bata-Vidacs I."/>
            <person name="Nagy I."/>
            <person name="Balint B."/>
            <person name="Herceg R."/>
            <person name="Olasz F."/>
            <person name="Wilk T."/>
            <person name="Nagy T."/>
            <person name="Kriszt B."/>
            <person name="Nagy I."/>
            <person name="Kukolya J."/>
        </authorList>
    </citation>
    <scope>NUCLEOTIDE SEQUENCE [LARGE SCALE GENOMIC DNA]</scope>
    <source>
        <strain evidence="3">TB100</strain>
    </source>
</reference>
<keyword evidence="3" id="KW-1185">Reference proteome</keyword>
<protein>
    <submittedName>
        <fullName evidence="2">Uncharacterized protein</fullName>
    </submittedName>
</protein>
<evidence type="ECO:0000313" key="3">
    <source>
        <dbReference type="Proteomes" id="UP000074382"/>
    </source>
</evidence>
<sequence length="66" mass="7155">MAVLITSSSQMPGRGATSPKPVMRPNSTQPDQVATAAGVAMRSRGQRVMVDFVWFWRSSTGVDSDR</sequence>
<name>A0A147KE77_THECS</name>